<keyword evidence="1" id="KW-0472">Membrane</keyword>
<comment type="caution">
    <text evidence="2">The sequence shown here is derived from an EMBL/GenBank/DDBJ whole genome shotgun (WGS) entry which is preliminary data.</text>
</comment>
<organism evidence="2 3">
    <name type="scientific">Pelobium manganitolerans</name>
    <dbReference type="NCBI Taxonomy" id="1842495"/>
    <lineage>
        <taxon>Bacteria</taxon>
        <taxon>Pseudomonadati</taxon>
        <taxon>Bacteroidota</taxon>
        <taxon>Sphingobacteriia</taxon>
        <taxon>Sphingobacteriales</taxon>
        <taxon>Sphingobacteriaceae</taxon>
        <taxon>Pelobium</taxon>
    </lineage>
</organism>
<feature type="transmembrane region" description="Helical" evidence="1">
    <location>
        <begin position="34"/>
        <end position="52"/>
    </location>
</feature>
<dbReference type="EMBL" id="MBTA01000027">
    <property type="protein sequence ID" value="RKD13823.1"/>
    <property type="molecule type" value="Genomic_DNA"/>
</dbReference>
<keyword evidence="3" id="KW-1185">Reference proteome</keyword>
<keyword evidence="1" id="KW-1133">Transmembrane helix</keyword>
<sequence length="179" mass="19690">MFIGTKQKKCNIVSLLLSDTYGRLKEALMYLNNLQSFFFGATLLGLVSFVACEKTVETNKIVPFGTKVELGTAESVWFGADTLNGVEISIIAIDDSRCPIGVNCIWAGEARVQFNATQLNSDTASFELRLPTAKKDTLSFKLNQNYYQAVLFGVKPYPSAQQKNAKSRATISLKQLASN</sequence>
<evidence type="ECO:0000313" key="2">
    <source>
        <dbReference type="EMBL" id="RKD13823.1"/>
    </source>
</evidence>
<reference evidence="2 3" key="1">
    <citation type="submission" date="2016-07" db="EMBL/GenBank/DDBJ databases">
        <title>Genome of Pelobium manganitolerans.</title>
        <authorList>
            <person name="Wu S."/>
            <person name="Wang G."/>
        </authorList>
    </citation>
    <scope>NUCLEOTIDE SEQUENCE [LARGE SCALE GENOMIC DNA]</scope>
    <source>
        <strain evidence="2 3">YS-25</strain>
    </source>
</reference>
<accession>A0A419S3F7</accession>
<proteinExistence type="predicted"/>
<evidence type="ECO:0000313" key="3">
    <source>
        <dbReference type="Proteomes" id="UP000283433"/>
    </source>
</evidence>
<dbReference type="AlphaFoldDB" id="A0A419S3F7"/>
<dbReference type="Proteomes" id="UP000283433">
    <property type="component" value="Unassembled WGS sequence"/>
</dbReference>
<name>A0A419S3F7_9SPHI</name>
<protein>
    <submittedName>
        <fullName evidence="2">Uncharacterized protein</fullName>
    </submittedName>
</protein>
<gene>
    <name evidence="2" type="ORF">BCY91_09700</name>
</gene>
<evidence type="ECO:0000256" key="1">
    <source>
        <dbReference type="SAM" id="Phobius"/>
    </source>
</evidence>
<keyword evidence="1" id="KW-0812">Transmembrane</keyword>